<reference evidence="1" key="1">
    <citation type="submission" date="2022-03" db="EMBL/GenBank/DDBJ databases">
        <title>Fererhizobium litorale gen. nov., sp. nov., isolated from sandy sediments of the Sea of Japan seashore.</title>
        <authorList>
            <person name="Romanenko L."/>
            <person name="Kurilenko V."/>
            <person name="Otstavnykh N."/>
            <person name="Svetashev V."/>
            <person name="Tekutyeva L."/>
            <person name="Isaeva M."/>
            <person name="Mikhailov V."/>
        </authorList>
    </citation>
    <scope>NUCLEOTIDE SEQUENCE</scope>
    <source>
        <strain evidence="1">KMM 9576</strain>
    </source>
</reference>
<dbReference type="RefSeq" id="WP_311789580.1">
    <property type="nucleotide sequence ID" value="NZ_JALDYY010000034.1"/>
</dbReference>
<dbReference type="EMBL" id="JALDYZ010000031">
    <property type="protein sequence ID" value="MDI7925236.1"/>
    <property type="molecule type" value="Genomic_DNA"/>
</dbReference>
<comment type="caution">
    <text evidence="1">The sequence shown here is derived from an EMBL/GenBank/DDBJ whole genome shotgun (WGS) entry which is preliminary data.</text>
</comment>
<keyword evidence="2" id="KW-1185">Reference proteome</keyword>
<evidence type="ECO:0000313" key="1">
    <source>
        <dbReference type="EMBL" id="MDI7925236.1"/>
    </source>
</evidence>
<dbReference type="AlphaFoldDB" id="A0AAE3QKY3"/>
<sequence length="104" mass="11742">MKAIADVSKMVPPELLWKQEQLASNPWHVRTMLANLESHADALRDAVVHFINQFAPGNPEEFEMETHRAGYFEAYAGITEKATAVLNLFELVLVSLPHHPDYDA</sequence>
<proteinExistence type="predicted"/>
<organism evidence="1 2">
    <name type="scientific">Ferirhizobium litorale</name>
    <dbReference type="NCBI Taxonomy" id="2927786"/>
    <lineage>
        <taxon>Bacteria</taxon>
        <taxon>Pseudomonadati</taxon>
        <taxon>Pseudomonadota</taxon>
        <taxon>Alphaproteobacteria</taxon>
        <taxon>Hyphomicrobiales</taxon>
        <taxon>Rhizobiaceae</taxon>
        <taxon>Ferirhizobium</taxon>
    </lineage>
</organism>
<evidence type="ECO:0000313" key="2">
    <source>
        <dbReference type="Proteomes" id="UP001161580"/>
    </source>
</evidence>
<gene>
    <name evidence="1" type="ORF">MRS75_24680</name>
</gene>
<dbReference type="Proteomes" id="UP001161580">
    <property type="component" value="Unassembled WGS sequence"/>
</dbReference>
<name>A0AAE3QKY3_9HYPH</name>
<accession>A0AAE3QKY3</accession>
<protein>
    <submittedName>
        <fullName evidence="1">Uncharacterized protein</fullName>
    </submittedName>
</protein>